<feature type="chain" id="PRO_5004551854" description="Yeast cell wall synthesis Kre9/Knh1-like N-terminal domain-containing protein" evidence="3">
    <location>
        <begin position="19"/>
        <end position="146"/>
    </location>
</feature>
<organism evidence="5 6">
    <name type="scientific">Fomitopsis schrenkii</name>
    <name type="common">Brown rot fungus</name>
    <dbReference type="NCBI Taxonomy" id="2126942"/>
    <lineage>
        <taxon>Eukaryota</taxon>
        <taxon>Fungi</taxon>
        <taxon>Dikarya</taxon>
        <taxon>Basidiomycota</taxon>
        <taxon>Agaricomycotina</taxon>
        <taxon>Agaricomycetes</taxon>
        <taxon>Polyporales</taxon>
        <taxon>Fomitopsis</taxon>
    </lineage>
</organism>
<feature type="domain" description="Yeast cell wall synthesis Kre9/Knh1-like N-terminal" evidence="4">
    <location>
        <begin position="25"/>
        <end position="120"/>
    </location>
</feature>
<name>S8G075_FOMSC</name>
<evidence type="ECO:0000256" key="3">
    <source>
        <dbReference type="SAM" id="SignalP"/>
    </source>
</evidence>
<evidence type="ECO:0000313" key="6">
    <source>
        <dbReference type="Proteomes" id="UP000015241"/>
    </source>
</evidence>
<feature type="region of interest" description="Disordered" evidence="2">
    <location>
        <begin position="126"/>
        <end position="146"/>
    </location>
</feature>
<dbReference type="Proteomes" id="UP000015241">
    <property type="component" value="Unassembled WGS sequence"/>
</dbReference>
<dbReference type="HOGENOM" id="CLU_109939_0_0_1"/>
<dbReference type="STRING" id="743788.S8G075"/>
<dbReference type="Pfam" id="PF10342">
    <property type="entry name" value="Kre9_KNH"/>
    <property type="match status" value="1"/>
</dbReference>
<gene>
    <name evidence="5" type="ORF">FOMPIDRAFT_1115297</name>
</gene>
<feature type="non-terminal residue" evidence="5">
    <location>
        <position position="146"/>
    </location>
</feature>
<dbReference type="PANTHER" id="PTHR40633:SF1">
    <property type="entry name" value="GPI ANCHORED SERINE-THREONINE RICH PROTEIN (AFU_ORTHOLOGUE AFUA_1G03630)"/>
    <property type="match status" value="1"/>
</dbReference>
<dbReference type="EMBL" id="KE504129">
    <property type="protein sequence ID" value="EPT03780.1"/>
    <property type="molecule type" value="Genomic_DNA"/>
</dbReference>
<dbReference type="InterPro" id="IPR052982">
    <property type="entry name" value="SRP1/TIP1-like"/>
</dbReference>
<dbReference type="OrthoDB" id="2432613at2759"/>
<dbReference type="PANTHER" id="PTHR40633">
    <property type="entry name" value="MATRIX PROTEIN, PUTATIVE (AFU_ORTHOLOGUE AFUA_8G05410)-RELATED"/>
    <property type="match status" value="1"/>
</dbReference>
<keyword evidence="1 3" id="KW-0732">Signal</keyword>
<accession>S8G075</accession>
<evidence type="ECO:0000313" key="5">
    <source>
        <dbReference type="EMBL" id="EPT03780.1"/>
    </source>
</evidence>
<dbReference type="InterPro" id="IPR018466">
    <property type="entry name" value="Kre9/Knh1-like_N"/>
</dbReference>
<evidence type="ECO:0000256" key="2">
    <source>
        <dbReference type="SAM" id="MobiDB-lite"/>
    </source>
</evidence>
<sequence>MSLSILAVSASLATLALAQVTPTAPGPHENFIAGSNCTIQWNADTSGAWTNMAIDLMSGSNDNKSTVTNVASGLDGTDTTLSPYNWTCPEVDPYSAIYFYQFTNGSSNGSDPQWTTRFTIASPANASVAPEYSQQPNGDPIPWGTG</sequence>
<keyword evidence="6" id="KW-1185">Reference proteome</keyword>
<proteinExistence type="predicted"/>
<protein>
    <recommendedName>
        <fullName evidence="4">Yeast cell wall synthesis Kre9/Knh1-like N-terminal domain-containing protein</fullName>
    </recommendedName>
</protein>
<evidence type="ECO:0000256" key="1">
    <source>
        <dbReference type="ARBA" id="ARBA00022729"/>
    </source>
</evidence>
<feature type="signal peptide" evidence="3">
    <location>
        <begin position="1"/>
        <end position="18"/>
    </location>
</feature>
<dbReference type="eggNOG" id="ENOG502S3VZ">
    <property type="taxonomic scope" value="Eukaryota"/>
</dbReference>
<dbReference type="AlphaFoldDB" id="S8G075"/>
<dbReference type="InParanoid" id="S8G075"/>
<reference evidence="5 6" key="1">
    <citation type="journal article" date="2012" name="Science">
        <title>The Paleozoic origin of enzymatic lignin decomposition reconstructed from 31 fungal genomes.</title>
        <authorList>
            <person name="Floudas D."/>
            <person name="Binder M."/>
            <person name="Riley R."/>
            <person name="Barry K."/>
            <person name="Blanchette R.A."/>
            <person name="Henrissat B."/>
            <person name="Martinez A.T."/>
            <person name="Otillar R."/>
            <person name="Spatafora J.W."/>
            <person name="Yadav J.S."/>
            <person name="Aerts A."/>
            <person name="Benoit I."/>
            <person name="Boyd A."/>
            <person name="Carlson A."/>
            <person name="Copeland A."/>
            <person name="Coutinho P.M."/>
            <person name="de Vries R.P."/>
            <person name="Ferreira P."/>
            <person name="Findley K."/>
            <person name="Foster B."/>
            <person name="Gaskell J."/>
            <person name="Glotzer D."/>
            <person name="Gorecki P."/>
            <person name="Heitman J."/>
            <person name="Hesse C."/>
            <person name="Hori C."/>
            <person name="Igarashi K."/>
            <person name="Jurgens J.A."/>
            <person name="Kallen N."/>
            <person name="Kersten P."/>
            <person name="Kohler A."/>
            <person name="Kuees U."/>
            <person name="Kumar T.K.A."/>
            <person name="Kuo A."/>
            <person name="LaButti K."/>
            <person name="Larrondo L.F."/>
            <person name="Lindquist E."/>
            <person name="Ling A."/>
            <person name="Lombard V."/>
            <person name="Lucas S."/>
            <person name="Lundell T."/>
            <person name="Martin R."/>
            <person name="McLaughlin D.J."/>
            <person name="Morgenstern I."/>
            <person name="Morin E."/>
            <person name="Murat C."/>
            <person name="Nagy L.G."/>
            <person name="Nolan M."/>
            <person name="Ohm R.A."/>
            <person name="Patyshakuliyeva A."/>
            <person name="Rokas A."/>
            <person name="Ruiz-Duenas F.J."/>
            <person name="Sabat G."/>
            <person name="Salamov A."/>
            <person name="Samejima M."/>
            <person name="Schmutz J."/>
            <person name="Slot J.C."/>
            <person name="St John F."/>
            <person name="Stenlid J."/>
            <person name="Sun H."/>
            <person name="Sun S."/>
            <person name="Syed K."/>
            <person name="Tsang A."/>
            <person name="Wiebenga A."/>
            <person name="Young D."/>
            <person name="Pisabarro A."/>
            <person name="Eastwood D.C."/>
            <person name="Martin F."/>
            <person name="Cullen D."/>
            <person name="Grigoriev I.V."/>
            <person name="Hibbett D.S."/>
        </authorList>
    </citation>
    <scope>NUCLEOTIDE SEQUENCE</scope>
    <source>
        <strain evidence="6">FP-58527</strain>
    </source>
</reference>
<evidence type="ECO:0000259" key="4">
    <source>
        <dbReference type="Pfam" id="PF10342"/>
    </source>
</evidence>